<gene>
    <name evidence="4" type="ORF">HMPREF9233_00249</name>
</gene>
<dbReference type="SUPFAM" id="SSF56300">
    <property type="entry name" value="Metallo-dependent phosphatases"/>
    <property type="match status" value="2"/>
</dbReference>
<dbReference type="Proteomes" id="UP000009888">
    <property type="component" value="Unassembled WGS sequence"/>
</dbReference>
<feature type="signal peptide" evidence="2">
    <location>
        <begin position="1"/>
        <end position="30"/>
    </location>
</feature>
<accession>K9EWY5</accession>
<keyword evidence="5" id="KW-1185">Reference proteome</keyword>
<dbReference type="SUPFAM" id="SSF49899">
    <property type="entry name" value="Concanavalin A-like lectins/glucanases"/>
    <property type="match status" value="1"/>
</dbReference>
<dbReference type="Gene3D" id="3.60.21.10">
    <property type="match status" value="3"/>
</dbReference>
<dbReference type="EMBL" id="AGWL01000002">
    <property type="protein sequence ID" value="EKU95462.1"/>
    <property type="molecule type" value="Genomic_DNA"/>
</dbReference>
<evidence type="ECO:0000313" key="5">
    <source>
        <dbReference type="Proteomes" id="UP000009888"/>
    </source>
</evidence>
<feature type="compositionally biased region" description="Polar residues" evidence="1">
    <location>
        <begin position="369"/>
        <end position="382"/>
    </location>
</feature>
<proteinExistence type="predicted"/>
<dbReference type="InterPro" id="IPR029052">
    <property type="entry name" value="Metallo-depent_PP-like"/>
</dbReference>
<dbReference type="InterPro" id="IPR028994">
    <property type="entry name" value="Integrin_alpha_N"/>
</dbReference>
<feature type="chain" id="PRO_5003929936" description="Calcineurin-like phosphoesterase domain-containing protein" evidence="2">
    <location>
        <begin position="31"/>
        <end position="1448"/>
    </location>
</feature>
<keyword evidence="2" id="KW-0732">Signal</keyword>
<dbReference type="STRING" id="202789.GCA_001457435_00321"/>
<dbReference type="SUPFAM" id="SSF69318">
    <property type="entry name" value="Integrin alpha N-terminal domain"/>
    <property type="match status" value="1"/>
</dbReference>
<evidence type="ECO:0000256" key="1">
    <source>
        <dbReference type="SAM" id="MobiDB-lite"/>
    </source>
</evidence>
<dbReference type="Gene3D" id="2.60.120.200">
    <property type="match status" value="1"/>
</dbReference>
<dbReference type="RefSeq" id="WP_007000467.1">
    <property type="nucleotide sequence ID" value="NZ_JH992955.1"/>
</dbReference>
<reference evidence="4 5" key="1">
    <citation type="submission" date="2012-09" db="EMBL/GenBank/DDBJ databases">
        <title>The Genome Sequence of Actinobaculum massiliae ACS-171-V-COL2.</title>
        <authorList>
            <consortium name="The Broad Institute Genome Sequencing Platform"/>
            <person name="Earl A."/>
            <person name="Ward D."/>
            <person name="Feldgarden M."/>
            <person name="Gevers D."/>
            <person name="Saerens B."/>
            <person name="Vaneechoutte M."/>
            <person name="Walker B."/>
            <person name="Young S.K."/>
            <person name="Zeng Q."/>
            <person name="Gargeya S."/>
            <person name="Fitzgerald M."/>
            <person name="Haas B."/>
            <person name="Abouelleil A."/>
            <person name="Alvarado L."/>
            <person name="Arachchi H.M."/>
            <person name="Berlin A."/>
            <person name="Chapman S.B."/>
            <person name="Goldberg J."/>
            <person name="Griggs A."/>
            <person name="Gujja S."/>
            <person name="Hansen M."/>
            <person name="Howarth C."/>
            <person name="Imamovic A."/>
            <person name="Larimer J."/>
            <person name="McCowen C."/>
            <person name="Montmayeur A."/>
            <person name="Murphy C."/>
            <person name="Neiman D."/>
            <person name="Pearson M."/>
            <person name="Priest M."/>
            <person name="Roberts A."/>
            <person name="Saif S."/>
            <person name="Shea T."/>
            <person name="Sisk P."/>
            <person name="Sykes S."/>
            <person name="Wortman J."/>
            <person name="Nusbaum C."/>
            <person name="Birren B."/>
        </authorList>
    </citation>
    <scope>NUCLEOTIDE SEQUENCE [LARGE SCALE GENOMIC DNA]</scope>
    <source>
        <strain evidence="5">ACS-171-V-Col2</strain>
    </source>
</reference>
<organism evidence="4 5">
    <name type="scientific">Actinobaculum massiliense ACS-171-V-Col2</name>
    <dbReference type="NCBI Taxonomy" id="883066"/>
    <lineage>
        <taxon>Bacteria</taxon>
        <taxon>Bacillati</taxon>
        <taxon>Actinomycetota</taxon>
        <taxon>Actinomycetes</taxon>
        <taxon>Actinomycetales</taxon>
        <taxon>Actinomycetaceae</taxon>
        <taxon>Actinobaculum</taxon>
    </lineage>
</organism>
<evidence type="ECO:0000313" key="4">
    <source>
        <dbReference type="EMBL" id="EKU95462.1"/>
    </source>
</evidence>
<evidence type="ECO:0000259" key="3">
    <source>
        <dbReference type="Pfam" id="PF00149"/>
    </source>
</evidence>
<feature type="region of interest" description="Disordered" evidence="1">
    <location>
        <begin position="367"/>
        <end position="407"/>
    </location>
</feature>
<sequence length="1448" mass="158858">MRSPKKGLCALVALALAPLGVVSLPSGALADEVPTPGIYSPALASTNDNPTVVDGKTVPLDPRPGFRVLPYLQRPSDTGITINWFTELGHDAKLTVTGPGLPPTGLVKTVKGVHNPVNDYQDYELTQGDLTRKKALKVAQGAWIRADKPFKYSIDLDGLTADSTYQYKVEVDGYEHAADFSTLPAAGSKLTKPIHIIAFSDTETDPIGRVTYREWEQTLNLAEGSEDRPGEGSTWDEKFGGSTRNGKYAVNYALTEDQAQEINNAAIADADPDLLLLPGDIAERASSQTHWDEWFRYFAGDKGHPLDSIPVITSLGNHEVYGYGTPDDRTSVIRARAAYNQVFDTHGSDNADARDAYHRTDYGPITFISLDSTNGQPDQSPESAEAKKQKGDPNYQPLPAPADMKGNDANITEEQLGTDTQNQFTMEEIRRDFPKTVESGWWGEGQDPNSVDQPDFMPGSDQYKWLEAQLKDARSKGQTIVVQYHHVAYSNGTHGTTMGHEFSDLQPGTPMRHLEPLFEKYQVASVFSGHDEMFQASYVDEDGDGVGIYHWDVGVASDGLRGEKMVKNENGEYVPLRFNSHSIWMAQADEPEMWKTNKNGVKHLVSGGKHYGHLDIKIAPYEGQPLASGKMPAATMVMTPISLFPVLDDNYDLDHVERRVLESGIQTVYLDENGAPLPVKAADDDDTDQGEGVNRFSMAVLPDTQFYSRYSTESSGNQFGAMYGSEPYDSQTQWIVDNADALGLKLTMHLGDVVDQVNHDDQWAIASKAMKKLEAAGQPYSILAGNHDVGRTAEEEGLSADYTIYKNIFSSERAAKNSTFIERDPSGAHEAHLVNVDGTQFLVLNLSWAADAKAFEWAQGILDRYKTTPTILNSHQLINVEGDGVTPLRTDFGEKVWNELIKNNDQVFLTFNGHHHGATKWERTNEFGHPVYQVLMDYQMAYMGGNGYMGVVEFDLANGKIHQTTFSPWVPQKPKDTLVPDDQAKLTGDNQTFTIDFDFAARFPELKIGQKPATEKSATEQLNAWLDTFEEPSAKDTQPAQDADDYQKVEGAVAHWKMPTDLTEGQTVPVGYEIEDATDPANNFTRAPLNEGSVTNAQESDVTWTANHHPLSANSGAMCFSGAGRDDNNASYFMTAEGAPINAETFPNGFTFETFVSISSEFDNENNAWMQWLTRDGQRQNIKGYAGTEGEEPPFAWAFSNLAEVQFSFTDGQNPPAESSAWSGEIVKRDQWMHLVVVNDPETKTATMYVDGVPVLRNSTDVVGVGTEGLPWVLGAGSYAGQRQSGFVGCIGETRLVDHPIAQSQWLTARASDVPAPEPTPEPTWPQVGNVYVRDSLSTGVANSIFGYGDTGEDVFFGDWDGDGVATPGVKRGNAFLLRKQNTPGVADIVFTYGNPTDSFVVGDFDGDGVDTIAVQRGNKFFVKNSLKTGKADFDFMYGDSNDVAIAG</sequence>
<comment type="caution">
    <text evidence="4">The sequence shown here is derived from an EMBL/GenBank/DDBJ whole genome shotgun (WGS) entry which is preliminary data.</text>
</comment>
<feature type="domain" description="Calcineurin-like phosphoesterase" evidence="3">
    <location>
        <begin position="740"/>
        <end position="917"/>
    </location>
</feature>
<evidence type="ECO:0000256" key="2">
    <source>
        <dbReference type="SAM" id="SignalP"/>
    </source>
</evidence>
<dbReference type="Pfam" id="PF13385">
    <property type="entry name" value="Laminin_G_3"/>
    <property type="match status" value="1"/>
</dbReference>
<dbReference type="PANTHER" id="PTHR43143:SF5">
    <property type="entry name" value="SECRETED PROTEIN"/>
    <property type="match status" value="1"/>
</dbReference>
<dbReference type="InterPro" id="IPR013320">
    <property type="entry name" value="ConA-like_dom_sf"/>
</dbReference>
<feature type="non-terminal residue" evidence="4">
    <location>
        <position position="1448"/>
    </location>
</feature>
<feature type="domain" description="Calcineurin-like phosphoesterase" evidence="3">
    <location>
        <begin position="262"/>
        <end position="345"/>
    </location>
</feature>
<dbReference type="Pfam" id="PF00149">
    <property type="entry name" value="Metallophos"/>
    <property type="match status" value="2"/>
</dbReference>
<dbReference type="InterPro" id="IPR004843">
    <property type="entry name" value="Calcineurin-like_PHP"/>
</dbReference>
<dbReference type="PANTHER" id="PTHR43143">
    <property type="entry name" value="METALLOPHOSPHOESTERASE, CALCINEURIN SUPERFAMILY"/>
    <property type="match status" value="1"/>
</dbReference>
<dbReference type="eggNOG" id="COG3055">
    <property type="taxonomic scope" value="Bacteria"/>
</dbReference>
<name>K9EWY5_9ACTO</name>
<dbReference type="HOGENOM" id="CLU_251503_0_0_11"/>
<dbReference type="InterPro" id="IPR051918">
    <property type="entry name" value="STPP_CPPED1"/>
</dbReference>
<protein>
    <recommendedName>
        <fullName evidence="3">Calcineurin-like phosphoesterase domain-containing protein</fullName>
    </recommendedName>
</protein>
<dbReference type="eggNOG" id="COG1409">
    <property type="taxonomic scope" value="Bacteria"/>
</dbReference>
<dbReference type="GO" id="GO:0016787">
    <property type="term" value="F:hydrolase activity"/>
    <property type="evidence" value="ECO:0007669"/>
    <property type="project" value="InterPro"/>
</dbReference>